<feature type="domain" description="RecJ OB" evidence="8">
    <location>
        <begin position="471"/>
        <end position="570"/>
    </location>
</feature>
<evidence type="ECO:0000259" key="6">
    <source>
        <dbReference type="Pfam" id="PF01368"/>
    </source>
</evidence>
<dbReference type="InterPro" id="IPR004610">
    <property type="entry name" value="RecJ"/>
</dbReference>
<dbReference type="InterPro" id="IPR051673">
    <property type="entry name" value="SSDNA_exonuclease_RecJ"/>
</dbReference>
<evidence type="ECO:0000256" key="4">
    <source>
        <dbReference type="ARBA" id="ARBA00022801"/>
    </source>
</evidence>
<keyword evidence="10" id="KW-1185">Reference proteome</keyword>
<keyword evidence="5 9" id="KW-0269">Exonuclease</keyword>
<evidence type="ECO:0000259" key="7">
    <source>
        <dbReference type="Pfam" id="PF02272"/>
    </source>
</evidence>
<dbReference type="InterPro" id="IPR003156">
    <property type="entry name" value="DHHA1_dom"/>
</dbReference>
<dbReference type="InterPro" id="IPR038763">
    <property type="entry name" value="DHH_sf"/>
</dbReference>
<evidence type="ECO:0000256" key="2">
    <source>
        <dbReference type="ARBA" id="ARBA00019841"/>
    </source>
</evidence>
<dbReference type="NCBIfam" id="TIGR00644">
    <property type="entry name" value="recJ"/>
    <property type="match status" value="1"/>
</dbReference>
<evidence type="ECO:0000313" key="9">
    <source>
        <dbReference type="EMBL" id="USR92069.1"/>
    </source>
</evidence>
<comment type="similarity">
    <text evidence="1">Belongs to the RecJ family.</text>
</comment>
<evidence type="ECO:0000256" key="5">
    <source>
        <dbReference type="ARBA" id="ARBA00022839"/>
    </source>
</evidence>
<feature type="domain" description="DDH" evidence="6">
    <location>
        <begin position="86"/>
        <end position="235"/>
    </location>
</feature>
<protein>
    <recommendedName>
        <fullName evidence="2">Single-stranded-DNA-specific exonuclease RecJ</fullName>
    </recommendedName>
</protein>
<dbReference type="Pfam" id="PF01368">
    <property type="entry name" value="DHH"/>
    <property type="match status" value="1"/>
</dbReference>
<dbReference type="Gene3D" id="3.10.310.30">
    <property type="match status" value="1"/>
</dbReference>
<gene>
    <name evidence="9" type="primary">recJ</name>
    <name evidence="9" type="ORF">NEA10_04925</name>
</gene>
<dbReference type="GO" id="GO:0004527">
    <property type="term" value="F:exonuclease activity"/>
    <property type="evidence" value="ECO:0007669"/>
    <property type="project" value="UniProtKB-KW"/>
</dbReference>
<accession>A0ABY5AS76</accession>
<evidence type="ECO:0000313" key="10">
    <source>
        <dbReference type="Proteomes" id="UP001056708"/>
    </source>
</evidence>
<dbReference type="RefSeq" id="WP_252664147.1">
    <property type="nucleotide sequence ID" value="NZ_CP098611.1"/>
</dbReference>
<keyword evidence="3" id="KW-0540">Nuclease</keyword>
<evidence type="ECO:0000256" key="1">
    <source>
        <dbReference type="ARBA" id="ARBA00005915"/>
    </source>
</evidence>
<dbReference type="Gene3D" id="3.90.1640.30">
    <property type="match status" value="1"/>
</dbReference>
<dbReference type="Pfam" id="PF17768">
    <property type="entry name" value="RecJ_OB"/>
    <property type="match status" value="1"/>
</dbReference>
<organism evidence="9 10">
    <name type="scientific">Phormidium yuhuli AB48</name>
    <dbReference type="NCBI Taxonomy" id="2940671"/>
    <lineage>
        <taxon>Bacteria</taxon>
        <taxon>Bacillati</taxon>
        <taxon>Cyanobacteriota</taxon>
        <taxon>Cyanophyceae</taxon>
        <taxon>Oscillatoriophycideae</taxon>
        <taxon>Oscillatoriales</taxon>
        <taxon>Oscillatoriaceae</taxon>
        <taxon>Phormidium</taxon>
        <taxon>Phormidium yuhuli</taxon>
    </lineage>
</organism>
<keyword evidence="4" id="KW-0378">Hydrolase</keyword>
<dbReference type="Pfam" id="PF02272">
    <property type="entry name" value="DHHA1"/>
    <property type="match status" value="1"/>
</dbReference>
<dbReference type="PANTHER" id="PTHR30255:SF2">
    <property type="entry name" value="SINGLE-STRANDED-DNA-SPECIFIC EXONUCLEASE RECJ"/>
    <property type="match status" value="1"/>
</dbReference>
<sequence>MPPHLPNQRWTLADLPDAEIQSLAESLNVSPLIAQILMERGFESPEMARIFLEPDSLELPPPIQDFPDLAISLDLIVEMIETERPIAICGDYDADGMTSTALLLRALGRLGAKVDYAIPSRMSDGYGINSRLVNEFAEADVGLIITVDNGISAYGPVEEARELGMEVIITDHHDLPEVIPPASSILNPKMAPENSPYRGMAGVGVAYMLAMHLAEHFKQGDAFRLPMLELLTLGTIADLAPLTGVNRYWVSQGLHLLANSQIPGIQALVQVSGTGDKTQKALKPDAIGFRLGPRINAVGRIGDPQLVIELLSTDDAGIALERAMQCEQINRTRQEMCEEIEREAIAWSDSLRDRLPETRVLVPLQANWHHGVIGIVASRLVERYGVPVFICTYEDEELQQVRGSARGIPEFNVFEALNYCGDLLTKYGGHPAAGGFSLPEANLEAFRERLSEFACHCLQPEHLKPLIRLSGELTFEELDLERFEEVEQLQPFGIGNPTPVFYSSQVRVLNQKTVGKGHLKLELAQGDSETSIGAIAWRWGEYFPLPSPLDLAYKLGENEWQGQVSLQLEVVGARCPEGVVWESRKTDISSSVTPAEEEIPEARVIESTESPRTEAQKAATTTGDRLQQFKYRNRVYFCGLYAHGDRKELRIRNDRGQVLAVNQGSQTGLLGTSRQNARYVDVRERRFYDLIKAALAVLNGSSS</sequence>
<reference evidence="9" key="1">
    <citation type="submission" date="2022-06" db="EMBL/GenBank/DDBJ databases">
        <title>Genome sequence of Phormidium yuhuli AB48 isolated from an industrial photobioreactor environment.</title>
        <authorList>
            <person name="Qiu Y."/>
            <person name="Noonan A.J.C."/>
            <person name="Dofher K."/>
            <person name="Koch M."/>
            <person name="Kieft B."/>
            <person name="Lin X."/>
            <person name="Ziels R.M."/>
            <person name="Hallam S.J."/>
        </authorList>
    </citation>
    <scope>NUCLEOTIDE SEQUENCE</scope>
    <source>
        <strain evidence="9">AB48</strain>
    </source>
</reference>
<feature type="domain" description="DHHA1" evidence="7">
    <location>
        <begin position="359"/>
        <end position="453"/>
    </location>
</feature>
<name>A0ABY5AS76_9CYAN</name>
<dbReference type="Proteomes" id="UP001056708">
    <property type="component" value="Chromosome"/>
</dbReference>
<dbReference type="InterPro" id="IPR041122">
    <property type="entry name" value="RecJ_OB"/>
</dbReference>
<evidence type="ECO:0000256" key="3">
    <source>
        <dbReference type="ARBA" id="ARBA00022722"/>
    </source>
</evidence>
<dbReference type="PANTHER" id="PTHR30255">
    <property type="entry name" value="SINGLE-STRANDED-DNA-SPECIFIC EXONUCLEASE RECJ"/>
    <property type="match status" value="1"/>
</dbReference>
<proteinExistence type="inferred from homology"/>
<dbReference type="InterPro" id="IPR001667">
    <property type="entry name" value="DDH_dom"/>
</dbReference>
<dbReference type="EMBL" id="CP098611">
    <property type="protein sequence ID" value="USR92069.1"/>
    <property type="molecule type" value="Genomic_DNA"/>
</dbReference>
<dbReference type="SUPFAM" id="SSF64182">
    <property type="entry name" value="DHH phosphoesterases"/>
    <property type="match status" value="1"/>
</dbReference>
<evidence type="ECO:0000259" key="8">
    <source>
        <dbReference type="Pfam" id="PF17768"/>
    </source>
</evidence>